<dbReference type="EMBL" id="FN654289">
    <property type="protein sequence ID" value="CBY30979.1"/>
    <property type="molecule type" value="Genomic_DNA"/>
</dbReference>
<reference evidence="2" key="1">
    <citation type="journal article" date="2010" name="Science">
        <title>Plasticity of animal genome architecture unmasked by rapid evolution of a pelagic tunicate.</title>
        <authorList>
            <person name="Denoeud F."/>
            <person name="Henriet S."/>
            <person name="Mungpakdee S."/>
            <person name="Aury J.M."/>
            <person name="Da Silva C."/>
            <person name="Brinkmann H."/>
            <person name="Mikhaleva J."/>
            <person name="Olsen L.C."/>
            <person name="Jubin C."/>
            <person name="Canestro C."/>
            <person name="Bouquet J.M."/>
            <person name="Danks G."/>
            <person name="Poulain J."/>
            <person name="Campsteijn C."/>
            <person name="Adamski M."/>
            <person name="Cross I."/>
            <person name="Yadetie F."/>
            <person name="Muffato M."/>
            <person name="Louis A."/>
            <person name="Butcher S."/>
            <person name="Tsagkogeorga G."/>
            <person name="Konrad A."/>
            <person name="Singh S."/>
            <person name="Jensen M.F."/>
            <person name="Cong E.H."/>
            <person name="Eikeseth-Otteraa H."/>
            <person name="Noel B."/>
            <person name="Anthouard V."/>
            <person name="Porcel B.M."/>
            <person name="Kachouri-Lafond R."/>
            <person name="Nishino A."/>
            <person name="Ugolini M."/>
            <person name="Chourrout P."/>
            <person name="Nishida H."/>
            <person name="Aasland R."/>
            <person name="Huzurbazar S."/>
            <person name="Westhof E."/>
            <person name="Delsuc F."/>
            <person name="Lehrach H."/>
            <person name="Reinhardt R."/>
            <person name="Weissenbach J."/>
            <person name="Roy S.W."/>
            <person name="Artiguenave F."/>
            <person name="Postlethwait J.H."/>
            <person name="Manak J.R."/>
            <person name="Thompson E.M."/>
            <person name="Jaillon O."/>
            <person name="Du Pasquier L."/>
            <person name="Boudinot P."/>
            <person name="Liberles D.A."/>
            <person name="Volff J.N."/>
            <person name="Philippe H."/>
            <person name="Lenhard B."/>
            <person name="Roest Crollius H."/>
            <person name="Wincker P."/>
            <person name="Chourrout D."/>
        </authorList>
    </citation>
    <scope>NUCLEOTIDE SEQUENCE [LARGE SCALE GENOMIC DNA]</scope>
</reference>
<dbReference type="Proteomes" id="UP000011014">
    <property type="component" value="Unassembled WGS sequence"/>
</dbReference>
<evidence type="ECO:0000313" key="2">
    <source>
        <dbReference type="EMBL" id="CBY30979.1"/>
    </source>
</evidence>
<feature type="region of interest" description="Disordered" evidence="1">
    <location>
        <begin position="44"/>
        <end position="82"/>
    </location>
</feature>
<organism evidence="2">
    <name type="scientific">Oikopleura dioica</name>
    <name type="common">Tunicate</name>
    <dbReference type="NCBI Taxonomy" id="34765"/>
    <lineage>
        <taxon>Eukaryota</taxon>
        <taxon>Metazoa</taxon>
        <taxon>Chordata</taxon>
        <taxon>Tunicata</taxon>
        <taxon>Appendicularia</taxon>
        <taxon>Copelata</taxon>
        <taxon>Oikopleuridae</taxon>
        <taxon>Oikopleura</taxon>
    </lineage>
</organism>
<dbReference type="AlphaFoldDB" id="E4Y5S9"/>
<sequence length="82" mass="9166">MPNEELKDNLTWQQREVAAQKNYRGGSVGGNYSYKNSQRYQRSFQGGNRVNGEGDGHNRQRVNGGAPRGGPGQYRRGAPQKQ</sequence>
<gene>
    <name evidence="2" type="ORF">GSOID_T00018927001</name>
</gene>
<proteinExistence type="predicted"/>
<protein>
    <submittedName>
        <fullName evidence="2">Uncharacterized protein</fullName>
    </submittedName>
</protein>
<accession>E4Y5S9</accession>
<evidence type="ECO:0000256" key="1">
    <source>
        <dbReference type="SAM" id="MobiDB-lite"/>
    </source>
</evidence>
<name>E4Y5S9_OIKDI</name>